<gene>
    <name evidence="4" type="ordered locus">Acid345_4163</name>
</gene>
<keyword evidence="1 2" id="KW-0597">Phosphoprotein</keyword>
<accession>Q1IIY7</accession>
<dbReference type="Pfam" id="PF00072">
    <property type="entry name" value="Response_reg"/>
    <property type="match status" value="1"/>
</dbReference>
<dbReference type="SMART" id="SM00448">
    <property type="entry name" value="REC"/>
    <property type="match status" value="1"/>
</dbReference>
<feature type="modified residue" description="4-aspartylphosphate" evidence="2">
    <location>
        <position position="59"/>
    </location>
</feature>
<protein>
    <submittedName>
        <fullName evidence="4">Response regulator receiver protein</fullName>
    </submittedName>
</protein>
<sequence>MSDAVTSPRRLLIVEDEPALLANYKEYFEASGFEVSATENRDTAIDWLGWQEIDGVLSDIHLTGRDRADGLEIAFAAWKIGVPVLLITGLPTDDISNDPRLAKIAGLVRKPVSLAALHALVESMLRKAAHDEATPDQTEIRELLRTYAPWLLAAPGPPQS</sequence>
<dbReference type="EnsemblBacteria" id="ABF43163">
    <property type="protein sequence ID" value="ABF43163"/>
    <property type="gene ID" value="Acid345_4163"/>
</dbReference>
<dbReference type="PROSITE" id="PS50110">
    <property type="entry name" value="RESPONSE_REGULATORY"/>
    <property type="match status" value="1"/>
</dbReference>
<evidence type="ECO:0000256" key="1">
    <source>
        <dbReference type="ARBA" id="ARBA00022553"/>
    </source>
</evidence>
<proteinExistence type="predicted"/>
<dbReference type="HOGENOM" id="CLU_1649915_0_0_0"/>
<dbReference type="OrthoDB" id="2962330at2"/>
<dbReference type="GO" id="GO:0000160">
    <property type="term" value="P:phosphorelay signal transduction system"/>
    <property type="evidence" value="ECO:0007669"/>
    <property type="project" value="InterPro"/>
</dbReference>
<evidence type="ECO:0000313" key="4">
    <source>
        <dbReference type="EMBL" id="ABF43163.1"/>
    </source>
</evidence>
<dbReference type="InterPro" id="IPR011006">
    <property type="entry name" value="CheY-like_superfamily"/>
</dbReference>
<feature type="domain" description="Response regulatory" evidence="3">
    <location>
        <begin position="10"/>
        <end position="125"/>
    </location>
</feature>
<keyword evidence="5" id="KW-1185">Reference proteome</keyword>
<dbReference type="AlphaFoldDB" id="Q1IIY7"/>
<dbReference type="STRING" id="204669.Acid345_4163"/>
<dbReference type="Proteomes" id="UP000002432">
    <property type="component" value="Chromosome"/>
</dbReference>
<dbReference type="eggNOG" id="COG0745">
    <property type="taxonomic scope" value="Bacteria"/>
</dbReference>
<dbReference type="PANTHER" id="PTHR44591">
    <property type="entry name" value="STRESS RESPONSE REGULATOR PROTEIN 1"/>
    <property type="match status" value="1"/>
</dbReference>
<evidence type="ECO:0000313" key="5">
    <source>
        <dbReference type="Proteomes" id="UP000002432"/>
    </source>
</evidence>
<name>Q1IIY7_KORVE</name>
<dbReference type="InterPro" id="IPR050595">
    <property type="entry name" value="Bact_response_regulator"/>
</dbReference>
<dbReference type="EMBL" id="CP000360">
    <property type="protein sequence ID" value="ABF43163.1"/>
    <property type="molecule type" value="Genomic_DNA"/>
</dbReference>
<evidence type="ECO:0000259" key="3">
    <source>
        <dbReference type="PROSITE" id="PS50110"/>
    </source>
</evidence>
<dbReference type="RefSeq" id="WP_011524962.1">
    <property type="nucleotide sequence ID" value="NC_008009.1"/>
</dbReference>
<dbReference type="KEGG" id="aba:Acid345_4163"/>
<dbReference type="PANTHER" id="PTHR44591:SF21">
    <property type="entry name" value="TWO-COMPONENT RESPONSE REGULATOR"/>
    <property type="match status" value="1"/>
</dbReference>
<dbReference type="SUPFAM" id="SSF52172">
    <property type="entry name" value="CheY-like"/>
    <property type="match status" value="1"/>
</dbReference>
<evidence type="ECO:0000256" key="2">
    <source>
        <dbReference type="PROSITE-ProRule" id="PRU00169"/>
    </source>
</evidence>
<dbReference type="Gene3D" id="3.40.50.2300">
    <property type="match status" value="1"/>
</dbReference>
<dbReference type="InterPro" id="IPR001789">
    <property type="entry name" value="Sig_transdc_resp-reg_receiver"/>
</dbReference>
<reference evidence="4 5" key="1">
    <citation type="journal article" date="2009" name="Appl. Environ. Microbiol.">
        <title>Three genomes from the phylum Acidobacteria provide insight into the lifestyles of these microorganisms in soils.</title>
        <authorList>
            <person name="Ward N.L."/>
            <person name="Challacombe J.F."/>
            <person name="Janssen P.H."/>
            <person name="Henrissat B."/>
            <person name="Coutinho P.M."/>
            <person name="Wu M."/>
            <person name="Xie G."/>
            <person name="Haft D.H."/>
            <person name="Sait M."/>
            <person name="Badger J."/>
            <person name="Barabote R.D."/>
            <person name="Bradley B."/>
            <person name="Brettin T.S."/>
            <person name="Brinkac L.M."/>
            <person name="Bruce D."/>
            <person name="Creasy T."/>
            <person name="Daugherty S.C."/>
            <person name="Davidsen T.M."/>
            <person name="DeBoy R.T."/>
            <person name="Detter J.C."/>
            <person name="Dodson R.J."/>
            <person name="Durkin A.S."/>
            <person name="Ganapathy A."/>
            <person name="Gwinn-Giglio M."/>
            <person name="Han C.S."/>
            <person name="Khouri H."/>
            <person name="Kiss H."/>
            <person name="Kothari S.P."/>
            <person name="Madupu R."/>
            <person name="Nelson K.E."/>
            <person name="Nelson W.C."/>
            <person name="Paulsen I."/>
            <person name="Penn K."/>
            <person name="Ren Q."/>
            <person name="Rosovitz M.J."/>
            <person name="Selengut J.D."/>
            <person name="Shrivastava S."/>
            <person name="Sullivan S.A."/>
            <person name="Tapia R."/>
            <person name="Thompson L.S."/>
            <person name="Watkins K.L."/>
            <person name="Yang Q."/>
            <person name="Yu C."/>
            <person name="Zafar N."/>
            <person name="Zhou L."/>
            <person name="Kuske C.R."/>
        </authorList>
    </citation>
    <scope>NUCLEOTIDE SEQUENCE [LARGE SCALE GENOMIC DNA]</scope>
    <source>
        <strain evidence="4 5">Ellin345</strain>
    </source>
</reference>
<organism evidence="4 5">
    <name type="scientific">Koribacter versatilis (strain Ellin345)</name>
    <dbReference type="NCBI Taxonomy" id="204669"/>
    <lineage>
        <taxon>Bacteria</taxon>
        <taxon>Pseudomonadati</taxon>
        <taxon>Acidobacteriota</taxon>
        <taxon>Terriglobia</taxon>
        <taxon>Terriglobales</taxon>
        <taxon>Candidatus Korobacteraceae</taxon>
        <taxon>Candidatus Korobacter</taxon>
    </lineage>
</organism>